<organism evidence="1 2">
    <name type="scientific">Aminobacter aminovorans</name>
    <name type="common">Chelatobacter heintzii</name>
    <dbReference type="NCBI Taxonomy" id="83263"/>
    <lineage>
        <taxon>Bacteria</taxon>
        <taxon>Pseudomonadati</taxon>
        <taxon>Pseudomonadota</taxon>
        <taxon>Alphaproteobacteria</taxon>
        <taxon>Hyphomicrobiales</taxon>
        <taxon>Phyllobacteriaceae</taxon>
        <taxon>Aminobacter</taxon>
    </lineage>
</organism>
<sequence length="165" mass="18001">MSTRAIQPKAFTGRHMLAVMAAFFGVIITVNLVMANFARTSWTGLVVQNTYVASQQFNERVAEQRAQAALGWKGKLTVANGEIHYSLSDAGGAPVAIDGVTASFRRPAYEAEDWQVALRHAADGTFSIATPLRDGIWIVSTEASVANREPYREARRIVVFDGAEK</sequence>
<dbReference type="AlphaFoldDB" id="A0A380WFK6"/>
<name>A0A380WFK6_AMIAI</name>
<dbReference type="InterPro" id="IPR018037">
    <property type="entry name" value="FixH_proteobacterial"/>
</dbReference>
<dbReference type="InterPro" id="IPR008620">
    <property type="entry name" value="FixH"/>
</dbReference>
<accession>A0A380WFK6</accession>
<gene>
    <name evidence="1" type="ORF">NCTC10684_00746</name>
</gene>
<dbReference type="PIRSF" id="PIRSF011386">
    <property type="entry name" value="FixH"/>
    <property type="match status" value="1"/>
</dbReference>
<dbReference type="Proteomes" id="UP000254701">
    <property type="component" value="Unassembled WGS sequence"/>
</dbReference>
<dbReference type="Pfam" id="PF05751">
    <property type="entry name" value="FixH"/>
    <property type="match status" value="1"/>
</dbReference>
<evidence type="ECO:0000313" key="2">
    <source>
        <dbReference type="Proteomes" id="UP000254701"/>
    </source>
</evidence>
<dbReference type="RefSeq" id="WP_115730035.1">
    <property type="nucleotide sequence ID" value="NZ_BAAAVY010000012.1"/>
</dbReference>
<dbReference type="OrthoDB" id="1495896at2"/>
<dbReference type="EMBL" id="UFSM01000001">
    <property type="protein sequence ID" value="SUU87545.1"/>
    <property type="molecule type" value="Genomic_DNA"/>
</dbReference>
<proteinExistence type="predicted"/>
<evidence type="ECO:0000313" key="1">
    <source>
        <dbReference type="EMBL" id="SUU87545.1"/>
    </source>
</evidence>
<protein>
    <submittedName>
        <fullName evidence="1">Predicted integral membrane protein linked to a cation pump</fullName>
    </submittedName>
</protein>
<reference evidence="1 2" key="1">
    <citation type="submission" date="2018-06" db="EMBL/GenBank/DDBJ databases">
        <authorList>
            <consortium name="Pathogen Informatics"/>
            <person name="Doyle S."/>
        </authorList>
    </citation>
    <scope>NUCLEOTIDE SEQUENCE [LARGE SCALE GENOMIC DNA]</scope>
    <source>
        <strain evidence="1 2">NCTC10684</strain>
    </source>
</reference>